<reference evidence="1" key="1">
    <citation type="submission" date="2020-04" db="EMBL/GenBank/DDBJ databases">
        <authorList>
            <person name="Chiriac C."/>
            <person name="Salcher M."/>
            <person name="Ghai R."/>
            <person name="Kavagutti S V."/>
        </authorList>
    </citation>
    <scope>NUCLEOTIDE SEQUENCE</scope>
</reference>
<dbReference type="EMBL" id="LR796784">
    <property type="protein sequence ID" value="CAB4165990.1"/>
    <property type="molecule type" value="Genomic_DNA"/>
</dbReference>
<proteinExistence type="predicted"/>
<evidence type="ECO:0000313" key="1">
    <source>
        <dbReference type="EMBL" id="CAB4165990.1"/>
    </source>
</evidence>
<protein>
    <submittedName>
        <fullName evidence="1">Uncharacterized protein</fullName>
    </submittedName>
</protein>
<sequence>MANEREDFYMQFRDAILQAHQAWCESAEGTVSILRDPWKAQPPVVHVSPPSSANPKDILAMLRSRKAQQMAINPNYGTLT</sequence>
<accession>A0A6J5P232</accession>
<organism evidence="1">
    <name type="scientific">uncultured Caudovirales phage</name>
    <dbReference type="NCBI Taxonomy" id="2100421"/>
    <lineage>
        <taxon>Viruses</taxon>
        <taxon>Duplodnaviria</taxon>
        <taxon>Heunggongvirae</taxon>
        <taxon>Uroviricota</taxon>
        <taxon>Caudoviricetes</taxon>
        <taxon>Peduoviridae</taxon>
        <taxon>Maltschvirus</taxon>
        <taxon>Maltschvirus maltsch</taxon>
    </lineage>
</organism>
<gene>
    <name evidence="1" type="ORF">UFOVP841_16</name>
</gene>
<name>A0A6J5P232_9CAUD</name>